<evidence type="ECO:0000313" key="7">
    <source>
        <dbReference type="EMBL" id="ORX74294.1"/>
    </source>
</evidence>
<dbReference type="GO" id="GO:0005783">
    <property type="term" value="C:endoplasmic reticulum"/>
    <property type="evidence" value="ECO:0007669"/>
    <property type="project" value="TreeGrafter"/>
</dbReference>
<evidence type="ECO:0008006" key="9">
    <source>
        <dbReference type="Google" id="ProtNLM"/>
    </source>
</evidence>
<evidence type="ECO:0000256" key="4">
    <source>
        <dbReference type="ARBA" id="ARBA00022989"/>
    </source>
</evidence>
<gene>
    <name evidence="7" type="ORF">DL89DRAFT_319869</name>
</gene>
<reference evidence="7 8" key="1">
    <citation type="submission" date="2016-07" db="EMBL/GenBank/DDBJ databases">
        <title>Pervasive Adenine N6-methylation of Active Genes in Fungi.</title>
        <authorList>
            <consortium name="DOE Joint Genome Institute"/>
            <person name="Mondo S.J."/>
            <person name="Dannebaum R.O."/>
            <person name="Kuo R.C."/>
            <person name="Labutti K."/>
            <person name="Haridas S."/>
            <person name="Kuo A."/>
            <person name="Salamov A."/>
            <person name="Ahrendt S.R."/>
            <person name="Lipzen A."/>
            <person name="Sullivan W."/>
            <person name="Andreopoulos W.B."/>
            <person name="Clum A."/>
            <person name="Lindquist E."/>
            <person name="Daum C."/>
            <person name="Ramamoorthy G.K."/>
            <person name="Gryganskyi A."/>
            <person name="Culley D."/>
            <person name="Magnuson J.K."/>
            <person name="James T.Y."/>
            <person name="O'Malley M.A."/>
            <person name="Stajich J.E."/>
            <person name="Spatafora J.W."/>
            <person name="Visel A."/>
            <person name="Grigoriev I.V."/>
        </authorList>
    </citation>
    <scope>NUCLEOTIDE SEQUENCE [LARGE SCALE GENOMIC DNA]</scope>
    <source>
        <strain evidence="7 8">ATCC 12442</strain>
    </source>
</reference>
<feature type="transmembrane region" description="Helical" evidence="6">
    <location>
        <begin position="54"/>
        <end position="70"/>
    </location>
</feature>
<protein>
    <recommendedName>
        <fullName evidence="9">Tetra-spanning protein 1</fullName>
    </recommendedName>
</protein>
<feature type="transmembrane region" description="Helical" evidence="6">
    <location>
        <begin position="90"/>
        <end position="109"/>
    </location>
</feature>
<dbReference type="Pfam" id="PF03661">
    <property type="entry name" value="TMEM33_Pom33"/>
    <property type="match status" value="1"/>
</dbReference>
<dbReference type="InterPro" id="IPR005344">
    <property type="entry name" value="TMEM33/Pom33"/>
</dbReference>
<dbReference type="GO" id="GO:0071786">
    <property type="term" value="P:endoplasmic reticulum tubular network organization"/>
    <property type="evidence" value="ECO:0007669"/>
    <property type="project" value="TreeGrafter"/>
</dbReference>
<comment type="similarity">
    <text evidence="2">Belongs to the PER33/POM33 family.</text>
</comment>
<proteinExistence type="inferred from homology"/>
<evidence type="ECO:0000256" key="1">
    <source>
        <dbReference type="ARBA" id="ARBA00004141"/>
    </source>
</evidence>
<evidence type="ECO:0000256" key="2">
    <source>
        <dbReference type="ARBA" id="ARBA00007322"/>
    </source>
</evidence>
<dbReference type="PANTHER" id="PTHR12703:SF4">
    <property type="entry name" value="TRANSMEMBRANE PROTEIN 33"/>
    <property type="match status" value="1"/>
</dbReference>
<dbReference type="Proteomes" id="UP000193922">
    <property type="component" value="Unassembled WGS sequence"/>
</dbReference>
<dbReference type="GeneID" id="63807809"/>
<evidence type="ECO:0000313" key="8">
    <source>
        <dbReference type="Proteomes" id="UP000193922"/>
    </source>
</evidence>
<evidence type="ECO:0000256" key="3">
    <source>
        <dbReference type="ARBA" id="ARBA00022692"/>
    </source>
</evidence>
<evidence type="ECO:0000256" key="6">
    <source>
        <dbReference type="SAM" id="Phobius"/>
    </source>
</evidence>
<dbReference type="STRING" id="61395.A0A1Y1WMF5"/>
<organism evidence="7 8">
    <name type="scientific">Linderina pennispora</name>
    <dbReference type="NCBI Taxonomy" id="61395"/>
    <lineage>
        <taxon>Eukaryota</taxon>
        <taxon>Fungi</taxon>
        <taxon>Fungi incertae sedis</taxon>
        <taxon>Zoopagomycota</taxon>
        <taxon>Kickxellomycotina</taxon>
        <taxon>Kickxellomycetes</taxon>
        <taxon>Kickxellales</taxon>
        <taxon>Kickxellaceae</taxon>
        <taxon>Linderina</taxon>
    </lineage>
</organism>
<dbReference type="GO" id="GO:0016020">
    <property type="term" value="C:membrane"/>
    <property type="evidence" value="ECO:0007669"/>
    <property type="project" value="UniProtKB-SubCell"/>
</dbReference>
<name>A0A1Y1WMF5_9FUNG</name>
<feature type="transmembrane region" description="Helical" evidence="6">
    <location>
        <begin position="25"/>
        <end position="42"/>
    </location>
</feature>
<keyword evidence="5 6" id="KW-0472">Membrane</keyword>
<comment type="subcellular location">
    <subcellularLocation>
        <location evidence="1">Membrane</location>
        <topology evidence="1">Multi-pass membrane protein</topology>
    </subcellularLocation>
</comment>
<dbReference type="InterPro" id="IPR051645">
    <property type="entry name" value="PER33/POM33_regulator"/>
</dbReference>
<dbReference type="EMBL" id="MCFD01000001">
    <property type="protein sequence ID" value="ORX74294.1"/>
    <property type="molecule type" value="Genomic_DNA"/>
</dbReference>
<dbReference type="AlphaFoldDB" id="A0A1Y1WMF5"/>
<keyword evidence="3 6" id="KW-0812">Transmembrane</keyword>
<dbReference type="OrthoDB" id="5581259at2759"/>
<dbReference type="PANTHER" id="PTHR12703">
    <property type="entry name" value="TRANSMEMBRANE PROTEIN 33"/>
    <property type="match status" value="1"/>
</dbReference>
<comment type="caution">
    <text evidence="7">The sequence shown here is derived from an EMBL/GenBank/DDBJ whole genome shotgun (WGS) entry which is preliminary data.</text>
</comment>
<keyword evidence="8" id="KW-1185">Reference proteome</keyword>
<evidence type="ECO:0000256" key="5">
    <source>
        <dbReference type="ARBA" id="ARBA00023136"/>
    </source>
</evidence>
<dbReference type="GO" id="GO:0061024">
    <property type="term" value="P:membrane organization"/>
    <property type="evidence" value="ECO:0007669"/>
    <property type="project" value="TreeGrafter"/>
</dbReference>
<sequence length="260" mass="29360">MAQPAHSRPSPVSVRLTNLAQTAQFYWWIGHVVVLTFGVMYYLKRMLGASSANWYYSSAYMGALLSYTIRDIQDNVEYLLLAFYWFTQRAIVVTLLPFVVFSLFHVITYSRSTLIPIFFPGVPAELQAARQANGAPIALSPAARYQQDAGRAELEVGVWEVAVVGTWLTLGAITFQTPLLAPIFYAQFLRFRFALSAPTRQAFRRVRTFLDRVLVPPQASANVPHVVTDVYVKGRDILCRMGAMIMDPTANQQQQQQQQQ</sequence>
<accession>A0A1Y1WMF5</accession>
<dbReference type="RefSeq" id="XP_040747505.1">
    <property type="nucleotide sequence ID" value="XM_040891161.1"/>
</dbReference>
<keyword evidence="4 6" id="KW-1133">Transmembrane helix</keyword>